<name>A0ABQ2VD64_9PSEU</name>
<reference evidence="5" key="1">
    <citation type="journal article" date="2019" name="Int. J. Syst. Evol. Microbiol.">
        <title>The Global Catalogue of Microorganisms (GCM) 10K type strain sequencing project: providing services to taxonomists for standard genome sequencing and annotation.</title>
        <authorList>
            <consortium name="The Broad Institute Genomics Platform"/>
            <consortium name="The Broad Institute Genome Sequencing Center for Infectious Disease"/>
            <person name="Wu L."/>
            <person name="Ma J."/>
        </authorList>
    </citation>
    <scope>NUCLEOTIDE SEQUENCE [LARGE SCALE GENOMIC DNA]</scope>
    <source>
        <strain evidence="5">JCM 3296</strain>
    </source>
</reference>
<dbReference type="RefSeq" id="WP_189259350.1">
    <property type="nucleotide sequence ID" value="NZ_BMRE01000072.1"/>
</dbReference>
<proteinExistence type="predicted"/>
<dbReference type="Proteomes" id="UP000649573">
    <property type="component" value="Unassembled WGS sequence"/>
</dbReference>
<dbReference type="Gene3D" id="3.40.630.30">
    <property type="match status" value="1"/>
</dbReference>
<accession>A0ABQ2VD64</accession>
<dbReference type="PROSITE" id="PS51186">
    <property type="entry name" value="GNAT"/>
    <property type="match status" value="1"/>
</dbReference>
<dbReference type="CDD" id="cd04301">
    <property type="entry name" value="NAT_SF"/>
    <property type="match status" value="1"/>
</dbReference>
<dbReference type="EMBL" id="BMRE01000072">
    <property type="protein sequence ID" value="GGU80202.1"/>
    <property type="molecule type" value="Genomic_DNA"/>
</dbReference>
<keyword evidence="2" id="KW-0012">Acyltransferase</keyword>
<organism evidence="4 5">
    <name type="scientific">Lentzea flava</name>
    <dbReference type="NCBI Taxonomy" id="103732"/>
    <lineage>
        <taxon>Bacteria</taxon>
        <taxon>Bacillati</taxon>
        <taxon>Actinomycetota</taxon>
        <taxon>Actinomycetes</taxon>
        <taxon>Pseudonocardiales</taxon>
        <taxon>Pseudonocardiaceae</taxon>
        <taxon>Lentzea</taxon>
    </lineage>
</organism>
<dbReference type="InterPro" id="IPR016181">
    <property type="entry name" value="Acyl_CoA_acyltransferase"/>
</dbReference>
<keyword evidence="1" id="KW-0808">Transferase</keyword>
<comment type="caution">
    <text evidence="4">The sequence shown here is derived from an EMBL/GenBank/DDBJ whole genome shotgun (WGS) entry which is preliminary data.</text>
</comment>
<protein>
    <submittedName>
        <fullName evidence="4">N-acetyltransferase</fullName>
    </submittedName>
</protein>
<evidence type="ECO:0000313" key="5">
    <source>
        <dbReference type="Proteomes" id="UP000649573"/>
    </source>
</evidence>
<evidence type="ECO:0000256" key="1">
    <source>
        <dbReference type="ARBA" id="ARBA00022679"/>
    </source>
</evidence>
<dbReference type="Pfam" id="PF00583">
    <property type="entry name" value="Acetyltransf_1"/>
    <property type="match status" value="1"/>
</dbReference>
<dbReference type="InterPro" id="IPR000182">
    <property type="entry name" value="GNAT_dom"/>
</dbReference>
<dbReference type="PANTHER" id="PTHR43877">
    <property type="entry name" value="AMINOALKYLPHOSPHONATE N-ACETYLTRANSFERASE-RELATED-RELATED"/>
    <property type="match status" value="1"/>
</dbReference>
<sequence>MADVIIRPATEADLPAVGSVTVEAYRVDGYLEGTDDYAAVLADAASRFREAEVLVAADPGSGEVLGSVTVVRPGTPYAEISRPGELEFRMLSVAAAARGRGVGEALVRAVFDRARAAGADSVVLSSSEKMLAAHRLYQRLGFTRLPERDWAPLPGVNLRAYAFRMPI</sequence>
<evidence type="ECO:0000313" key="4">
    <source>
        <dbReference type="EMBL" id="GGU80202.1"/>
    </source>
</evidence>
<gene>
    <name evidence="4" type="ORF">GCM10010178_83780</name>
</gene>
<evidence type="ECO:0000256" key="2">
    <source>
        <dbReference type="ARBA" id="ARBA00023315"/>
    </source>
</evidence>
<evidence type="ECO:0000259" key="3">
    <source>
        <dbReference type="PROSITE" id="PS51186"/>
    </source>
</evidence>
<dbReference type="SUPFAM" id="SSF55729">
    <property type="entry name" value="Acyl-CoA N-acyltransferases (Nat)"/>
    <property type="match status" value="1"/>
</dbReference>
<dbReference type="InterPro" id="IPR050832">
    <property type="entry name" value="Bact_Acetyltransf"/>
</dbReference>
<feature type="domain" description="N-acetyltransferase" evidence="3">
    <location>
        <begin position="4"/>
        <end position="167"/>
    </location>
</feature>
<dbReference type="PANTHER" id="PTHR43877:SF2">
    <property type="entry name" value="AMINOALKYLPHOSPHONATE N-ACETYLTRANSFERASE-RELATED"/>
    <property type="match status" value="1"/>
</dbReference>
<keyword evidence="5" id="KW-1185">Reference proteome</keyword>